<accession>A0A0A1DWZ4</accession>
<dbReference type="AlphaFoldDB" id="A0A0A1DWZ4"/>
<reference evidence="2 3" key="1">
    <citation type="submission" date="2018-11" db="EMBL/GenBank/DDBJ databases">
        <title>Species Designations Belie Phenotypic and Genotypic Heterogeneity in Oral Streptococci.</title>
        <authorList>
            <person name="Velsko I."/>
        </authorList>
    </citation>
    <scope>NUCLEOTIDE SEQUENCE [LARGE SCALE GENOMIC DNA]</scope>
    <source>
        <strain evidence="2 3">BCC42</strain>
    </source>
</reference>
<gene>
    <name evidence="2" type="ORF">D8867_02045</name>
    <name evidence="1" type="ORF">HRE60_08885</name>
</gene>
<evidence type="ECO:0000313" key="2">
    <source>
        <dbReference type="EMBL" id="RSI59256.1"/>
    </source>
</evidence>
<name>A0A0A1DWZ4_STRSL</name>
<protein>
    <recommendedName>
        <fullName evidence="5">NTF2 fold immunity protein domain-containing protein</fullName>
    </recommendedName>
</protein>
<dbReference type="RefSeq" id="WP_002885713.1">
    <property type="nucleotide sequence ID" value="NZ_BPPT01000004.1"/>
</dbReference>
<dbReference type="KEGG" id="ssah:HSISS4_01750"/>
<dbReference type="KEGG" id="strs:SSAL8618_09445"/>
<dbReference type="Proteomes" id="UP000273998">
    <property type="component" value="Unassembled WGS sequence"/>
</dbReference>
<proteinExistence type="predicted"/>
<dbReference type="Proteomes" id="UP000516705">
    <property type="component" value="Chromosome"/>
</dbReference>
<reference evidence="1 4" key="2">
    <citation type="journal article" date="2020" name="Microbiol. Resour. Announc.">
        <title>Complete Genome Sequence of Streptococcus salivarius DB-B5, a Novel Probiotic Candidate Isolated from the Supragingival Plaque of a Healthy Female Subject.</title>
        <authorList>
            <person name="Fields F.R."/>
            <person name="Li X."/>
            <person name="Navarre W.W."/>
            <person name="Naito M."/>
        </authorList>
    </citation>
    <scope>NUCLEOTIDE SEQUENCE [LARGE SCALE GENOMIC DNA]</scope>
    <source>
        <strain evidence="1 4">DB-B5</strain>
    </source>
</reference>
<dbReference type="EMBL" id="CP054153">
    <property type="protein sequence ID" value="QMI51759.1"/>
    <property type="molecule type" value="Genomic_DNA"/>
</dbReference>
<evidence type="ECO:0000313" key="3">
    <source>
        <dbReference type="Proteomes" id="UP000273998"/>
    </source>
</evidence>
<dbReference type="EMBL" id="RJNF01000004">
    <property type="protein sequence ID" value="RSI59256.1"/>
    <property type="molecule type" value="Genomic_DNA"/>
</dbReference>
<evidence type="ECO:0000313" key="1">
    <source>
        <dbReference type="EMBL" id="QMI51759.1"/>
    </source>
</evidence>
<evidence type="ECO:0000313" key="4">
    <source>
        <dbReference type="Proteomes" id="UP000516705"/>
    </source>
</evidence>
<evidence type="ECO:0008006" key="5">
    <source>
        <dbReference type="Google" id="ProtNLM"/>
    </source>
</evidence>
<sequence length="174" mass="20739">MKINHFPNISLDISETKEKYLTEKNEEIIEELCQILVEHSKIESDIFLKHQEINTYKKENNLPTHQTIPGEMELFDEFKEKLTPLAQKHLTDNCYKRGFSASFGSPGTYDFVLEPCRVKFIMKSKAKMFLEFSYGNDFWYHKQFIVKLTESDWKIDKISYRYGSNDDSWHVSRF</sequence>
<organism evidence="2 3">
    <name type="scientific">Streptococcus salivarius</name>
    <dbReference type="NCBI Taxonomy" id="1304"/>
    <lineage>
        <taxon>Bacteria</taxon>
        <taxon>Bacillati</taxon>
        <taxon>Bacillota</taxon>
        <taxon>Bacilli</taxon>
        <taxon>Lactobacillales</taxon>
        <taxon>Streptococcaceae</taxon>
        <taxon>Streptococcus</taxon>
    </lineage>
</organism>